<evidence type="ECO:0000313" key="7">
    <source>
        <dbReference type="EMBL" id="GAA3667506.1"/>
    </source>
</evidence>
<dbReference type="Proteomes" id="UP001500902">
    <property type="component" value="Unassembled WGS sequence"/>
</dbReference>
<dbReference type="Pfam" id="PF07992">
    <property type="entry name" value="Pyr_redox_2"/>
    <property type="match status" value="1"/>
</dbReference>
<dbReference type="PRINTS" id="PR00411">
    <property type="entry name" value="PNDRDTASEI"/>
</dbReference>
<evidence type="ECO:0000313" key="8">
    <source>
        <dbReference type="Proteomes" id="UP001500902"/>
    </source>
</evidence>
<dbReference type="Gene3D" id="3.30.390.30">
    <property type="match status" value="1"/>
</dbReference>
<dbReference type="EMBL" id="BAAAZP010000067">
    <property type="protein sequence ID" value="GAA3667506.1"/>
    <property type="molecule type" value="Genomic_DNA"/>
</dbReference>
<feature type="domain" description="FAD/NAD(P)-binding" evidence="5">
    <location>
        <begin position="12"/>
        <end position="307"/>
    </location>
</feature>
<organism evidence="7 8">
    <name type="scientific">Nonomuraea antimicrobica</name>
    <dbReference type="NCBI Taxonomy" id="561173"/>
    <lineage>
        <taxon>Bacteria</taxon>
        <taxon>Bacillati</taxon>
        <taxon>Actinomycetota</taxon>
        <taxon>Actinomycetes</taxon>
        <taxon>Streptosporangiales</taxon>
        <taxon>Streptosporangiaceae</taxon>
        <taxon>Nonomuraea</taxon>
    </lineage>
</organism>
<dbReference type="InterPro" id="IPR050446">
    <property type="entry name" value="FAD-oxidoreductase/Apoptosis"/>
</dbReference>
<accession>A0ABP7BTD2</accession>
<dbReference type="RefSeq" id="WP_344878148.1">
    <property type="nucleotide sequence ID" value="NZ_BAAAZP010000067.1"/>
</dbReference>
<name>A0ABP7BTD2_9ACTN</name>
<evidence type="ECO:0000259" key="6">
    <source>
        <dbReference type="Pfam" id="PF14759"/>
    </source>
</evidence>
<dbReference type="PRINTS" id="PR00368">
    <property type="entry name" value="FADPNR"/>
</dbReference>
<evidence type="ECO:0000256" key="2">
    <source>
        <dbReference type="ARBA" id="ARBA00022630"/>
    </source>
</evidence>
<dbReference type="InterPro" id="IPR016156">
    <property type="entry name" value="FAD/NAD-linked_Rdtase_dimer_sf"/>
</dbReference>
<reference evidence="8" key="1">
    <citation type="journal article" date="2019" name="Int. J. Syst. Evol. Microbiol.">
        <title>The Global Catalogue of Microorganisms (GCM) 10K type strain sequencing project: providing services to taxonomists for standard genome sequencing and annotation.</title>
        <authorList>
            <consortium name="The Broad Institute Genomics Platform"/>
            <consortium name="The Broad Institute Genome Sequencing Center for Infectious Disease"/>
            <person name="Wu L."/>
            <person name="Ma J."/>
        </authorList>
    </citation>
    <scope>NUCLEOTIDE SEQUENCE [LARGE SCALE GENOMIC DNA]</scope>
    <source>
        <strain evidence="8">JCM 16904</strain>
    </source>
</reference>
<keyword evidence="8" id="KW-1185">Reference proteome</keyword>
<comment type="cofactor">
    <cofactor evidence="1">
        <name>FAD</name>
        <dbReference type="ChEBI" id="CHEBI:57692"/>
    </cofactor>
</comment>
<evidence type="ECO:0000256" key="1">
    <source>
        <dbReference type="ARBA" id="ARBA00001974"/>
    </source>
</evidence>
<evidence type="ECO:0000259" key="5">
    <source>
        <dbReference type="Pfam" id="PF07992"/>
    </source>
</evidence>
<dbReference type="PANTHER" id="PTHR43557:SF2">
    <property type="entry name" value="RIESKE DOMAIN-CONTAINING PROTEIN-RELATED"/>
    <property type="match status" value="1"/>
</dbReference>
<protein>
    <submittedName>
        <fullName evidence="7">FAD-dependent oxidoreductase</fullName>
    </submittedName>
</protein>
<sequence>MTGPSRGTTGFVVVGAALAGLRAVEAARAAGYAGPITLIGAETHLPYDRPPLSKAFLTTPDADPVHYRDADALRALEVDLRLGSPAVRLDPVRRTVLAGGRETPYDRLLIATGAEPRRLAHLPRTAGVLTLRTVDDARALRTAIRPGLRLVIVGAGFIGSEIASSARALGAEAVIVDAAEIPLVRAVGEVVGQALAGLHGRHGTRLVRGTGVAALLGGDRVTGVRLGTGETLAADLVLVGVGAAPATGWLAGSGIALHPSDGGVLCDEHLATSLPGVYAAGDVARWPNRLLGETMRLENWTNAADQAAVAAVNALFPERARPYETVPYFWSDWYGRRIQFVGSPAADDVAFVSGGPDEDRFVALYRRGDRLIGAATLDEPRKIMKYRRFIAGRGAWDRAADALAGRLPR</sequence>
<gene>
    <name evidence="7" type="ORF">GCM10022224_034660</name>
</gene>
<keyword evidence="3" id="KW-0274">FAD</keyword>
<proteinExistence type="predicted"/>
<keyword evidence="2" id="KW-0285">Flavoprotein</keyword>
<evidence type="ECO:0000256" key="4">
    <source>
        <dbReference type="ARBA" id="ARBA00023002"/>
    </source>
</evidence>
<dbReference type="SUPFAM" id="SSF51905">
    <property type="entry name" value="FAD/NAD(P)-binding domain"/>
    <property type="match status" value="1"/>
</dbReference>
<dbReference type="InterPro" id="IPR023753">
    <property type="entry name" value="FAD/NAD-binding_dom"/>
</dbReference>
<dbReference type="InterPro" id="IPR028202">
    <property type="entry name" value="Reductase_C"/>
</dbReference>
<dbReference type="Gene3D" id="3.50.50.60">
    <property type="entry name" value="FAD/NAD(P)-binding domain"/>
    <property type="match status" value="2"/>
</dbReference>
<comment type="caution">
    <text evidence="7">The sequence shown here is derived from an EMBL/GenBank/DDBJ whole genome shotgun (WGS) entry which is preliminary data.</text>
</comment>
<keyword evidence="4" id="KW-0560">Oxidoreductase</keyword>
<evidence type="ECO:0000256" key="3">
    <source>
        <dbReference type="ARBA" id="ARBA00022827"/>
    </source>
</evidence>
<dbReference type="Pfam" id="PF14759">
    <property type="entry name" value="Reductase_C"/>
    <property type="match status" value="1"/>
</dbReference>
<feature type="domain" description="Reductase C-terminal" evidence="6">
    <location>
        <begin position="328"/>
        <end position="400"/>
    </location>
</feature>
<dbReference type="InterPro" id="IPR036188">
    <property type="entry name" value="FAD/NAD-bd_sf"/>
</dbReference>
<dbReference type="SUPFAM" id="SSF55424">
    <property type="entry name" value="FAD/NAD-linked reductases, dimerisation (C-terminal) domain"/>
    <property type="match status" value="1"/>
</dbReference>
<dbReference type="PANTHER" id="PTHR43557">
    <property type="entry name" value="APOPTOSIS-INDUCING FACTOR 1"/>
    <property type="match status" value="1"/>
</dbReference>